<evidence type="ECO:0000313" key="3">
    <source>
        <dbReference type="Proteomes" id="UP000266568"/>
    </source>
</evidence>
<proteinExistence type="predicted"/>
<dbReference type="OrthoDB" id="9812459at2"/>
<dbReference type="AlphaFoldDB" id="A0A397PAI2"/>
<reference evidence="2 3" key="1">
    <citation type="submission" date="2018-08" db="EMBL/GenBank/DDBJ databases">
        <title>Genomic Encyclopedia of Type Strains, Phase IV (KMG-IV): sequencing the most valuable type-strain genomes for metagenomic binning, comparative biology and taxonomic classification.</title>
        <authorList>
            <person name="Goeker M."/>
        </authorList>
    </citation>
    <scope>NUCLEOTIDE SEQUENCE [LARGE SCALE GENOMIC DNA]</scope>
    <source>
        <strain evidence="2 3">DSM 25527</strain>
    </source>
</reference>
<feature type="compositionally biased region" description="Basic and acidic residues" evidence="1">
    <location>
        <begin position="65"/>
        <end position="76"/>
    </location>
</feature>
<feature type="region of interest" description="Disordered" evidence="1">
    <location>
        <begin position="40"/>
        <end position="76"/>
    </location>
</feature>
<evidence type="ECO:0000313" key="2">
    <source>
        <dbReference type="EMBL" id="RIA46576.1"/>
    </source>
</evidence>
<dbReference type="Pfam" id="PF18856">
    <property type="entry name" value="baeRF_family12"/>
    <property type="match status" value="1"/>
</dbReference>
<dbReference type="InterPro" id="IPR041374">
    <property type="entry name" value="BaeRF_family12"/>
</dbReference>
<feature type="compositionally biased region" description="Low complexity" evidence="1">
    <location>
        <begin position="53"/>
        <end position="64"/>
    </location>
</feature>
<dbReference type="RefSeq" id="WP_119034676.1">
    <property type="nucleotide sequence ID" value="NZ_QXDC01000002.1"/>
</dbReference>
<dbReference type="Proteomes" id="UP000266568">
    <property type="component" value="Unassembled WGS sequence"/>
</dbReference>
<evidence type="ECO:0000256" key="1">
    <source>
        <dbReference type="SAM" id="MobiDB-lite"/>
    </source>
</evidence>
<sequence>MLLPHDAFVMVADGRKMLFFRNQGDAARPDLVVEHAREHVNPPDREQSSDAPGSAFSSNGSGRSSHQETDFHQLEEERFAAETAAMLRQRAFANDYEKLVVIAPPRTLGALRKHYHKEVADRLIAEIDKNLTGHPVDQIEKALIGA</sequence>
<organism evidence="2 3">
    <name type="scientific">Hephaestia caeni</name>
    <dbReference type="NCBI Taxonomy" id="645617"/>
    <lineage>
        <taxon>Bacteria</taxon>
        <taxon>Pseudomonadati</taxon>
        <taxon>Pseudomonadota</taxon>
        <taxon>Alphaproteobacteria</taxon>
        <taxon>Sphingomonadales</taxon>
        <taxon>Sphingomonadaceae</taxon>
        <taxon>Hephaestia</taxon>
    </lineage>
</organism>
<gene>
    <name evidence="2" type="ORF">DFR49_1119</name>
</gene>
<accession>A0A397PAI2</accession>
<keyword evidence="3" id="KW-1185">Reference proteome</keyword>
<comment type="caution">
    <text evidence="2">The sequence shown here is derived from an EMBL/GenBank/DDBJ whole genome shotgun (WGS) entry which is preliminary data.</text>
</comment>
<name>A0A397PAI2_9SPHN</name>
<protein>
    <submittedName>
        <fullName evidence="2">Protein required for attachment to host cells</fullName>
    </submittedName>
</protein>
<dbReference type="EMBL" id="QXDC01000002">
    <property type="protein sequence ID" value="RIA46576.1"/>
    <property type="molecule type" value="Genomic_DNA"/>
</dbReference>